<dbReference type="SUPFAM" id="SSF53448">
    <property type="entry name" value="Nucleotide-diphospho-sugar transferases"/>
    <property type="match status" value="1"/>
</dbReference>
<accession>A0A5B8S8G6</accession>
<dbReference type="AlphaFoldDB" id="A0A5B8S8G6"/>
<feature type="transmembrane region" description="Helical" evidence="4">
    <location>
        <begin position="239"/>
        <end position="259"/>
    </location>
</feature>
<name>A0A5B8S8G6_9SPHN</name>
<dbReference type="PANTHER" id="PTHR43179">
    <property type="entry name" value="RHAMNOSYLTRANSFERASE WBBL"/>
    <property type="match status" value="1"/>
</dbReference>
<dbReference type="InterPro" id="IPR029044">
    <property type="entry name" value="Nucleotide-diphossugar_trans"/>
</dbReference>
<evidence type="ECO:0000313" key="5">
    <source>
        <dbReference type="EMBL" id="QEA17210.1"/>
    </source>
</evidence>
<keyword evidence="6" id="KW-1185">Reference proteome</keyword>
<keyword evidence="3 5" id="KW-0808">Transferase</keyword>
<evidence type="ECO:0000256" key="4">
    <source>
        <dbReference type="SAM" id="Phobius"/>
    </source>
</evidence>
<evidence type="ECO:0000256" key="2">
    <source>
        <dbReference type="ARBA" id="ARBA00022676"/>
    </source>
</evidence>
<dbReference type="EMBL" id="CP042345">
    <property type="protein sequence ID" value="QEA17210.1"/>
    <property type="molecule type" value="Genomic_DNA"/>
</dbReference>
<keyword evidence="2" id="KW-0328">Glycosyltransferase</keyword>
<sequence length="299" mass="31960">MRCLPALAAQTFTAFEVVICENGGIEALAALAAVVPDRLDAGQAVTLIADHSNPGYAGGINRCIAARPDAGAYWVLNPDTVPYPEALAAMAELVFSGAGDAIGGPIVLPDGLLRTCGGRWSPWLAYSRAIANGTPLAACPTAEEVEPHLSFISGASLLVSQRLIAEAGLMREDYFLYGEEVEWCLRAKAKGLRLRFSPAAVVLHYQGTTTGSAHDISGRPRLAIFCDERNRILTLRDTASFPVFAIGAIGAGLTVLIRYGRRLAFRALRHALAGWWAGLCNRRGKPAWMTNPKEAQCEV</sequence>
<evidence type="ECO:0000256" key="3">
    <source>
        <dbReference type="ARBA" id="ARBA00022679"/>
    </source>
</evidence>
<keyword evidence="4" id="KW-0812">Transmembrane</keyword>
<protein>
    <submittedName>
        <fullName evidence="5">Glycosyltransferase family 2 protein</fullName>
    </submittedName>
</protein>
<keyword evidence="4" id="KW-0472">Membrane</keyword>
<evidence type="ECO:0000256" key="1">
    <source>
        <dbReference type="ARBA" id="ARBA00006739"/>
    </source>
</evidence>
<comment type="similarity">
    <text evidence="1">Belongs to the glycosyltransferase 2 family.</text>
</comment>
<keyword evidence="4" id="KW-1133">Transmembrane helix</keyword>
<gene>
    <name evidence="5" type="ORF">FRF71_14300</name>
</gene>
<dbReference type="Proteomes" id="UP000321172">
    <property type="component" value="Chromosome"/>
</dbReference>
<dbReference type="GO" id="GO:0016757">
    <property type="term" value="F:glycosyltransferase activity"/>
    <property type="evidence" value="ECO:0007669"/>
    <property type="project" value="UniProtKB-KW"/>
</dbReference>
<organism evidence="5 6">
    <name type="scientific">Novosphingobium ginsenosidimutans</name>
    <dbReference type="NCBI Taxonomy" id="1176536"/>
    <lineage>
        <taxon>Bacteria</taxon>
        <taxon>Pseudomonadati</taxon>
        <taxon>Pseudomonadota</taxon>
        <taxon>Alphaproteobacteria</taxon>
        <taxon>Sphingomonadales</taxon>
        <taxon>Sphingomonadaceae</taxon>
        <taxon>Novosphingobium</taxon>
    </lineage>
</organism>
<dbReference type="PANTHER" id="PTHR43179:SF12">
    <property type="entry name" value="GALACTOFURANOSYLTRANSFERASE GLFT2"/>
    <property type="match status" value="1"/>
</dbReference>
<dbReference type="Gene3D" id="3.90.550.10">
    <property type="entry name" value="Spore Coat Polysaccharide Biosynthesis Protein SpsA, Chain A"/>
    <property type="match status" value="1"/>
</dbReference>
<evidence type="ECO:0000313" key="6">
    <source>
        <dbReference type="Proteomes" id="UP000321172"/>
    </source>
</evidence>
<proteinExistence type="inferred from homology"/>
<reference evidence="5 6" key="1">
    <citation type="journal article" date="2013" name="J. Microbiol. Biotechnol.">
        <title>Novosphingobium ginsenosidimutans sp. nov., with the ability to convert ginsenoside.</title>
        <authorList>
            <person name="Kim J.K."/>
            <person name="He D."/>
            <person name="Liu Q.M."/>
            <person name="Park H.Y."/>
            <person name="Jung M.S."/>
            <person name="Yoon M.H."/>
            <person name="Kim S.C."/>
            <person name="Im W.T."/>
        </authorList>
    </citation>
    <scope>NUCLEOTIDE SEQUENCE [LARGE SCALE GENOMIC DNA]</scope>
    <source>
        <strain evidence="5 6">FW-6</strain>
    </source>
</reference>
<dbReference type="KEGG" id="ngf:FRF71_14300"/>
<dbReference type="OrthoDB" id="9771846at2"/>